<dbReference type="InterPro" id="IPR054364">
    <property type="entry name" value="Ca3427-like_PBP2"/>
</dbReference>
<accession>A0A2G5B8Z3</accession>
<evidence type="ECO:0000313" key="6">
    <source>
        <dbReference type="Proteomes" id="UP000242474"/>
    </source>
</evidence>
<dbReference type="Proteomes" id="UP000242474">
    <property type="component" value="Unassembled WGS sequence"/>
</dbReference>
<dbReference type="Pfam" id="PF22384">
    <property type="entry name" value="PBP2_Ca3427_like"/>
    <property type="match status" value="1"/>
</dbReference>
<dbReference type="EMBL" id="KZ303507">
    <property type="protein sequence ID" value="PIA15485.1"/>
    <property type="molecule type" value="Genomic_DNA"/>
</dbReference>
<sequence>MTIRVGCVPEHFSAPLLYALDHGGFKDCEIELVICKFGTGDMVKRLIAGELDVAICVTEGLIAGIGNNKDANLRLFGTYVESALPWAVSVAQDSKFSTLDDLAFGAIFGISRMGSGSEVMARYASSAYEWKTPRFEVLGDIDGLVRGVQEKRVDAFLWERTTMQRHYDRNEVRYLGTVRPPWPAFSFGAREQFIRDNSQLLCKFREAVSCAVRTFMDMEEEQRLAFVCGKLGYSEEDVRKWAAYVCFSNDMAVDQKRVEKVSAALHRAGVVVEKPAFEDVVLTP</sequence>
<keyword evidence="3" id="KW-0732">Signal</keyword>
<keyword evidence="6" id="KW-1185">Reference proteome</keyword>
<feature type="domain" description="Ca3427-like PBP 2" evidence="4">
    <location>
        <begin position="86"/>
        <end position="177"/>
    </location>
</feature>
<dbReference type="OrthoDB" id="1363at2759"/>
<dbReference type="SUPFAM" id="SSF53850">
    <property type="entry name" value="Periplasmic binding protein-like II"/>
    <property type="match status" value="1"/>
</dbReference>
<dbReference type="PANTHER" id="PTHR30024">
    <property type="entry name" value="ALIPHATIC SULFONATES-BINDING PROTEIN-RELATED"/>
    <property type="match status" value="1"/>
</dbReference>
<name>A0A2G5B8Z3_COERN</name>
<evidence type="ECO:0000259" key="4">
    <source>
        <dbReference type="Pfam" id="PF22384"/>
    </source>
</evidence>
<dbReference type="GO" id="GO:0042597">
    <property type="term" value="C:periplasmic space"/>
    <property type="evidence" value="ECO:0007669"/>
    <property type="project" value="UniProtKB-SubCell"/>
</dbReference>
<gene>
    <name evidence="5" type="ORF">COEREDRAFT_82025</name>
</gene>
<proteinExistence type="inferred from homology"/>
<evidence type="ECO:0000256" key="2">
    <source>
        <dbReference type="ARBA" id="ARBA00010742"/>
    </source>
</evidence>
<evidence type="ECO:0000313" key="5">
    <source>
        <dbReference type="EMBL" id="PIA15485.1"/>
    </source>
</evidence>
<dbReference type="Gene3D" id="3.40.190.10">
    <property type="entry name" value="Periplasmic binding protein-like II"/>
    <property type="match status" value="2"/>
</dbReference>
<evidence type="ECO:0000256" key="1">
    <source>
        <dbReference type="ARBA" id="ARBA00004418"/>
    </source>
</evidence>
<dbReference type="AlphaFoldDB" id="A0A2G5B8Z3"/>
<protein>
    <recommendedName>
        <fullName evidence="4">Ca3427-like PBP 2 domain-containing protein</fullName>
    </recommendedName>
</protein>
<organism evidence="5 6">
    <name type="scientific">Coemansia reversa (strain ATCC 12441 / NRRL 1564)</name>
    <dbReference type="NCBI Taxonomy" id="763665"/>
    <lineage>
        <taxon>Eukaryota</taxon>
        <taxon>Fungi</taxon>
        <taxon>Fungi incertae sedis</taxon>
        <taxon>Zoopagomycota</taxon>
        <taxon>Kickxellomycotina</taxon>
        <taxon>Kickxellomycetes</taxon>
        <taxon>Kickxellales</taxon>
        <taxon>Kickxellaceae</taxon>
        <taxon>Coemansia</taxon>
    </lineage>
</organism>
<evidence type="ECO:0000256" key="3">
    <source>
        <dbReference type="ARBA" id="ARBA00022729"/>
    </source>
</evidence>
<comment type="similarity">
    <text evidence="2">Belongs to the bacterial solute-binding protein SsuA/TauA family.</text>
</comment>
<reference evidence="5 6" key="1">
    <citation type="journal article" date="2015" name="Genome Biol. Evol.">
        <title>Phylogenomic analyses indicate that early fungi evolved digesting cell walls of algal ancestors of land plants.</title>
        <authorList>
            <person name="Chang Y."/>
            <person name="Wang S."/>
            <person name="Sekimoto S."/>
            <person name="Aerts A.L."/>
            <person name="Choi C."/>
            <person name="Clum A."/>
            <person name="LaButti K.M."/>
            <person name="Lindquist E.A."/>
            <person name="Yee Ngan C."/>
            <person name="Ohm R.A."/>
            <person name="Salamov A.A."/>
            <person name="Grigoriev I.V."/>
            <person name="Spatafora J.W."/>
            <person name="Berbee M.L."/>
        </authorList>
    </citation>
    <scope>NUCLEOTIDE SEQUENCE [LARGE SCALE GENOMIC DNA]</scope>
    <source>
        <strain evidence="5 6">NRRL 1564</strain>
    </source>
</reference>
<dbReference type="PANTHER" id="PTHR30024:SF47">
    <property type="entry name" value="TAURINE-BINDING PERIPLASMIC PROTEIN"/>
    <property type="match status" value="1"/>
</dbReference>
<comment type="subcellular location">
    <subcellularLocation>
        <location evidence="1">Periplasm</location>
    </subcellularLocation>
</comment>